<dbReference type="SUPFAM" id="SSF46785">
    <property type="entry name" value="Winged helix' DNA-binding domain"/>
    <property type="match status" value="1"/>
</dbReference>
<dbReference type="RefSeq" id="WP_099470758.1">
    <property type="nucleotide sequence ID" value="NZ_CP041025.1"/>
</dbReference>
<dbReference type="Pfam" id="PF13412">
    <property type="entry name" value="HTH_24"/>
    <property type="match status" value="1"/>
</dbReference>
<keyword evidence="6" id="KW-1185">Reference proteome</keyword>
<proteinExistence type="predicted"/>
<sequence length="169" mass="19296">MNLASNPLNLDRLDYKIIAALVKQGRISKVQLSEEVGLSASPCWERMKRLEKQNIIRGYHADVDLTKLVNISFFQVEVTINNYSMHVAKRFEVMVKRMPEVVECRAVLGGLDYMLTIAATSVERYQDVIEHMMNNEEVNFDYQTYPVTKSVKLVNDISILGLIDLIVDG</sequence>
<feature type="domain" description="HTH asnC-type" evidence="4">
    <location>
        <begin position="10"/>
        <end position="72"/>
    </location>
</feature>
<name>A0A2G4YVN0_9PROT</name>
<protein>
    <submittedName>
        <fullName evidence="5">AsnC family transcriptional regulator</fullName>
    </submittedName>
</protein>
<dbReference type="InterPro" id="IPR036390">
    <property type="entry name" value="WH_DNA-bd_sf"/>
</dbReference>
<dbReference type="Gene3D" id="3.30.70.920">
    <property type="match status" value="1"/>
</dbReference>
<dbReference type="SMART" id="SM00344">
    <property type="entry name" value="HTH_ASNC"/>
    <property type="match status" value="1"/>
</dbReference>
<dbReference type="InterPro" id="IPR019887">
    <property type="entry name" value="Tscrpt_reg_AsnC/Lrp_C"/>
</dbReference>
<gene>
    <name evidence="5" type="ORF">CRD36_00365</name>
</gene>
<keyword evidence="2" id="KW-0238">DNA-binding</keyword>
<dbReference type="SUPFAM" id="SSF54909">
    <property type="entry name" value="Dimeric alpha+beta barrel"/>
    <property type="match status" value="1"/>
</dbReference>
<dbReference type="Gene3D" id="1.10.10.10">
    <property type="entry name" value="Winged helix-like DNA-binding domain superfamily/Winged helix DNA-binding domain"/>
    <property type="match status" value="1"/>
</dbReference>
<evidence type="ECO:0000259" key="4">
    <source>
        <dbReference type="PROSITE" id="PS50956"/>
    </source>
</evidence>
<dbReference type="GO" id="GO:0043565">
    <property type="term" value="F:sequence-specific DNA binding"/>
    <property type="evidence" value="ECO:0007669"/>
    <property type="project" value="InterPro"/>
</dbReference>
<dbReference type="PRINTS" id="PR00033">
    <property type="entry name" value="HTHASNC"/>
</dbReference>
<evidence type="ECO:0000256" key="2">
    <source>
        <dbReference type="ARBA" id="ARBA00023125"/>
    </source>
</evidence>
<evidence type="ECO:0000256" key="3">
    <source>
        <dbReference type="ARBA" id="ARBA00023163"/>
    </source>
</evidence>
<dbReference type="InterPro" id="IPR011991">
    <property type="entry name" value="ArsR-like_HTH"/>
</dbReference>
<reference evidence="5 6" key="1">
    <citation type="submission" date="2017-10" db="EMBL/GenBank/DDBJ databases">
        <title>Frigbacter circumglobatus gen. nov. sp. nov., isolated from sediment cultured in situ.</title>
        <authorList>
            <person name="Zhao Z."/>
        </authorList>
    </citation>
    <scope>NUCLEOTIDE SEQUENCE [LARGE SCALE GENOMIC DNA]</scope>
    <source>
        <strain evidence="5 6">ZYL</strain>
    </source>
</reference>
<organism evidence="5 6">
    <name type="scientific">Paremcibacter congregatus</name>
    <dbReference type="NCBI Taxonomy" id="2043170"/>
    <lineage>
        <taxon>Bacteria</taxon>
        <taxon>Pseudomonadati</taxon>
        <taxon>Pseudomonadota</taxon>
        <taxon>Alphaproteobacteria</taxon>
        <taxon>Emcibacterales</taxon>
        <taxon>Emcibacteraceae</taxon>
        <taxon>Paremcibacter</taxon>
    </lineage>
</organism>
<dbReference type="InterPro" id="IPR000485">
    <property type="entry name" value="AsnC-type_HTH_dom"/>
</dbReference>
<dbReference type="GO" id="GO:0006355">
    <property type="term" value="P:regulation of DNA-templated transcription"/>
    <property type="evidence" value="ECO:0007669"/>
    <property type="project" value="UniProtKB-ARBA"/>
</dbReference>
<dbReference type="InterPro" id="IPR036388">
    <property type="entry name" value="WH-like_DNA-bd_sf"/>
</dbReference>
<dbReference type="InterPro" id="IPR011008">
    <property type="entry name" value="Dimeric_a/b-barrel"/>
</dbReference>
<comment type="caution">
    <text evidence="5">The sequence shown here is derived from an EMBL/GenBank/DDBJ whole genome shotgun (WGS) entry which is preliminary data.</text>
</comment>
<dbReference type="PANTHER" id="PTHR30154:SF34">
    <property type="entry name" value="TRANSCRIPTIONAL REGULATOR AZLB"/>
    <property type="match status" value="1"/>
</dbReference>
<dbReference type="Proteomes" id="UP000229730">
    <property type="component" value="Unassembled WGS sequence"/>
</dbReference>
<dbReference type="PANTHER" id="PTHR30154">
    <property type="entry name" value="LEUCINE-RESPONSIVE REGULATORY PROTEIN"/>
    <property type="match status" value="1"/>
</dbReference>
<keyword evidence="1" id="KW-0805">Transcription regulation</keyword>
<dbReference type="EMBL" id="PDEM01000007">
    <property type="protein sequence ID" value="PHZ86381.1"/>
    <property type="molecule type" value="Genomic_DNA"/>
</dbReference>
<dbReference type="OrthoDB" id="9813313at2"/>
<evidence type="ECO:0000313" key="5">
    <source>
        <dbReference type="EMBL" id="PHZ86381.1"/>
    </source>
</evidence>
<dbReference type="AlphaFoldDB" id="A0A2G4YVN0"/>
<accession>A0A2G4YVN0</accession>
<evidence type="ECO:0000256" key="1">
    <source>
        <dbReference type="ARBA" id="ARBA00023015"/>
    </source>
</evidence>
<dbReference type="Pfam" id="PF01037">
    <property type="entry name" value="AsnC_trans_reg"/>
    <property type="match status" value="1"/>
</dbReference>
<dbReference type="GO" id="GO:0005829">
    <property type="term" value="C:cytosol"/>
    <property type="evidence" value="ECO:0007669"/>
    <property type="project" value="TreeGrafter"/>
</dbReference>
<evidence type="ECO:0000313" key="6">
    <source>
        <dbReference type="Proteomes" id="UP000229730"/>
    </source>
</evidence>
<dbReference type="InterPro" id="IPR019888">
    <property type="entry name" value="Tscrpt_reg_AsnC-like"/>
</dbReference>
<dbReference type="CDD" id="cd00090">
    <property type="entry name" value="HTH_ARSR"/>
    <property type="match status" value="1"/>
</dbReference>
<keyword evidence="3" id="KW-0804">Transcription</keyword>
<dbReference type="GO" id="GO:0043200">
    <property type="term" value="P:response to amino acid"/>
    <property type="evidence" value="ECO:0007669"/>
    <property type="project" value="TreeGrafter"/>
</dbReference>
<dbReference type="PROSITE" id="PS50956">
    <property type="entry name" value="HTH_ASNC_2"/>
    <property type="match status" value="1"/>
</dbReference>
<dbReference type="InParanoid" id="A0A2G4YVN0"/>